<comment type="caution">
    <text evidence="1">The sequence shown here is derived from an EMBL/GenBank/DDBJ whole genome shotgun (WGS) entry which is preliminary data.</text>
</comment>
<keyword evidence="2" id="KW-1185">Reference proteome</keyword>
<accession>A0ABU2U8E4</accession>
<dbReference type="Proteomes" id="UP001183809">
    <property type="component" value="Unassembled WGS sequence"/>
</dbReference>
<evidence type="ECO:0000313" key="2">
    <source>
        <dbReference type="Proteomes" id="UP001183809"/>
    </source>
</evidence>
<reference evidence="2" key="1">
    <citation type="submission" date="2023-07" db="EMBL/GenBank/DDBJ databases">
        <title>30 novel species of actinomycetes from the DSMZ collection.</title>
        <authorList>
            <person name="Nouioui I."/>
        </authorList>
    </citation>
    <scope>NUCLEOTIDE SEQUENCE [LARGE SCALE GENOMIC DNA]</scope>
    <source>
        <strain evidence="2">DSM 41699</strain>
    </source>
</reference>
<proteinExistence type="predicted"/>
<gene>
    <name evidence="1" type="ORF">RM764_42280</name>
</gene>
<name>A0ABU2U8E4_9ACTN</name>
<evidence type="ECO:0000313" key="1">
    <source>
        <dbReference type="EMBL" id="MDT0469504.1"/>
    </source>
</evidence>
<sequence length="72" mass="8020">MRTAPTAGIQQQEQLDQVLVHPWPRRLDHVHVRAPHLADDGTQLTVRKPLQAAGDGLHIERGRDGTGECLVR</sequence>
<protein>
    <submittedName>
        <fullName evidence="1">Uncharacterized protein</fullName>
    </submittedName>
</protein>
<organism evidence="1 2">
    <name type="scientific">Streptomyces gibsoniae</name>
    <dbReference type="NCBI Taxonomy" id="3075529"/>
    <lineage>
        <taxon>Bacteria</taxon>
        <taxon>Bacillati</taxon>
        <taxon>Actinomycetota</taxon>
        <taxon>Actinomycetes</taxon>
        <taxon>Kitasatosporales</taxon>
        <taxon>Streptomycetaceae</taxon>
        <taxon>Streptomyces</taxon>
    </lineage>
</organism>
<dbReference type="EMBL" id="JAVREY010000112">
    <property type="protein sequence ID" value="MDT0469504.1"/>
    <property type="molecule type" value="Genomic_DNA"/>
</dbReference>